<dbReference type="Pfam" id="PF23933">
    <property type="entry name" value="DUF7269"/>
    <property type="match status" value="1"/>
</dbReference>
<organism evidence="2 3">
    <name type="scientific">Haloplanus aerogenes</name>
    <dbReference type="NCBI Taxonomy" id="660522"/>
    <lineage>
        <taxon>Archaea</taxon>
        <taxon>Methanobacteriati</taxon>
        <taxon>Methanobacteriota</taxon>
        <taxon>Stenosarchaea group</taxon>
        <taxon>Halobacteria</taxon>
        <taxon>Halobacteriales</taxon>
        <taxon>Haloferacaceae</taxon>
        <taxon>Haloplanus</taxon>
    </lineage>
</organism>
<gene>
    <name evidence="2" type="ORF">DU502_01885</name>
</gene>
<name>A0A3G8QS09_9EURY</name>
<proteinExistence type="predicted"/>
<feature type="transmembrane region" description="Helical" evidence="1">
    <location>
        <begin position="9"/>
        <end position="27"/>
    </location>
</feature>
<dbReference type="GeneID" id="38469997"/>
<dbReference type="InterPro" id="IPR055693">
    <property type="entry name" value="DUF7269"/>
</dbReference>
<dbReference type="RefSeq" id="WP_124896995.1">
    <property type="nucleotide sequence ID" value="NZ_CP034145.1"/>
</dbReference>
<sequence>MSRMTWRRFAVAVAVGGVVFAVWYGFAPGTLPAGVREPLDTLGVDRGLALAFAGSVAGVLGLLYAWLSEPDGETPIGDGPNDTPGRPVTVAGAELSARYERAVENGGPDAGGDDPLRRRLRAVVVESHRHEQEDHDAAEAYVDRGEWTDDRYAAAFLTTTTAVDYPWYHRLYAWLYPGRAYERRVERTLAAVEEACAERLSGYEAPPSSRGGRLRALRRALEGSS</sequence>
<keyword evidence="1" id="KW-0472">Membrane</keyword>
<evidence type="ECO:0000313" key="3">
    <source>
        <dbReference type="Proteomes" id="UP000282007"/>
    </source>
</evidence>
<keyword evidence="1" id="KW-0812">Transmembrane</keyword>
<keyword evidence="3" id="KW-1185">Reference proteome</keyword>
<dbReference type="EMBL" id="CP034145">
    <property type="protein sequence ID" value="AZH24199.1"/>
    <property type="molecule type" value="Genomic_DNA"/>
</dbReference>
<keyword evidence="1" id="KW-1133">Transmembrane helix</keyword>
<evidence type="ECO:0000256" key="1">
    <source>
        <dbReference type="SAM" id="Phobius"/>
    </source>
</evidence>
<feature type="transmembrane region" description="Helical" evidence="1">
    <location>
        <begin position="47"/>
        <end position="67"/>
    </location>
</feature>
<accession>A0A3G8QS09</accession>
<evidence type="ECO:0000313" key="2">
    <source>
        <dbReference type="EMBL" id="AZH24199.1"/>
    </source>
</evidence>
<reference evidence="2 3" key="1">
    <citation type="submission" date="2018-07" db="EMBL/GenBank/DDBJ databases">
        <title>Genome sequences of Haloplanus aerogenes JCM 16430T.</title>
        <authorList>
            <person name="Kim Y.B."/>
            <person name="Roh S.W."/>
        </authorList>
    </citation>
    <scope>NUCLEOTIDE SEQUENCE [LARGE SCALE GENOMIC DNA]</scope>
    <source>
        <strain evidence="2 3">JCM 16430</strain>
    </source>
</reference>
<protein>
    <submittedName>
        <fullName evidence="2">Uncharacterized protein</fullName>
    </submittedName>
</protein>
<dbReference type="Proteomes" id="UP000282007">
    <property type="component" value="Chromosome"/>
</dbReference>
<dbReference type="OrthoDB" id="306368at2157"/>
<dbReference type="KEGG" id="haer:DU502_01885"/>
<dbReference type="AlphaFoldDB" id="A0A3G8QS09"/>